<name>A0AAV9W275_9PEZI</name>
<keyword evidence="2" id="KW-0812">Transmembrane</keyword>
<reference evidence="3 4" key="1">
    <citation type="submission" date="2023-08" db="EMBL/GenBank/DDBJ databases">
        <authorList>
            <person name="Palmer J.M."/>
        </authorList>
    </citation>
    <scope>NUCLEOTIDE SEQUENCE [LARGE SCALE GENOMIC DNA]</scope>
    <source>
        <strain evidence="3 4">TWF481</strain>
    </source>
</reference>
<keyword evidence="2" id="KW-1133">Transmembrane helix</keyword>
<dbReference type="PROSITE" id="PS51257">
    <property type="entry name" value="PROKAR_LIPOPROTEIN"/>
    <property type="match status" value="1"/>
</dbReference>
<dbReference type="EMBL" id="JAVHJL010000007">
    <property type="protein sequence ID" value="KAK6500205.1"/>
    <property type="molecule type" value="Genomic_DNA"/>
</dbReference>
<proteinExistence type="predicted"/>
<evidence type="ECO:0000256" key="1">
    <source>
        <dbReference type="SAM" id="MobiDB-lite"/>
    </source>
</evidence>
<protein>
    <submittedName>
        <fullName evidence="3">Uncharacterized protein</fullName>
    </submittedName>
</protein>
<evidence type="ECO:0000256" key="2">
    <source>
        <dbReference type="SAM" id="Phobius"/>
    </source>
</evidence>
<feature type="compositionally biased region" description="Polar residues" evidence="1">
    <location>
        <begin position="76"/>
        <end position="85"/>
    </location>
</feature>
<feature type="compositionally biased region" description="Low complexity" evidence="1">
    <location>
        <begin position="94"/>
        <end position="105"/>
    </location>
</feature>
<sequence length="351" mass="38289">MSEKLTTWILPMVAGILLGFQIGIIVGCTLWSLRKRSLRIRNELERLNLEVGGNRNLQQPQINVCCCCKNRSITHGSSGPNVSDSGNGGIMGESSQRGFFQRSSSPESHPSRMWERVPQTSSINTTGPTTRDWTTSSESSWGNISTPQNTSPALEPPRPGPNVIESEPTQDLVLAEAVTLGPLDTADGELVGMPTIVRTKPSPADVPSIPPPPPPATSLEWGLPENWLVPGERIQRSNSVIGITDEFGGDNSVFELEALNLSTEHEVNSNSNRPAEYFYFPDPPRGTGIMRQRAPPGSLGRFMMNNPPIFPKRNLSINSRLPSRPRTGVMTNPRVPSSIPKLRTRAAVKSV</sequence>
<organism evidence="3 4">
    <name type="scientific">Arthrobotrys musiformis</name>
    <dbReference type="NCBI Taxonomy" id="47236"/>
    <lineage>
        <taxon>Eukaryota</taxon>
        <taxon>Fungi</taxon>
        <taxon>Dikarya</taxon>
        <taxon>Ascomycota</taxon>
        <taxon>Pezizomycotina</taxon>
        <taxon>Orbiliomycetes</taxon>
        <taxon>Orbiliales</taxon>
        <taxon>Orbiliaceae</taxon>
        <taxon>Arthrobotrys</taxon>
    </lineage>
</organism>
<dbReference type="AlphaFoldDB" id="A0AAV9W275"/>
<gene>
    <name evidence="3" type="ORF">TWF481_010554</name>
</gene>
<evidence type="ECO:0000313" key="3">
    <source>
        <dbReference type="EMBL" id="KAK6500205.1"/>
    </source>
</evidence>
<dbReference type="Proteomes" id="UP001370758">
    <property type="component" value="Unassembled WGS sequence"/>
</dbReference>
<feature type="compositionally biased region" description="Polar residues" evidence="1">
    <location>
        <begin position="118"/>
        <end position="152"/>
    </location>
</feature>
<feature type="region of interest" description="Disordered" evidence="1">
    <location>
        <begin position="318"/>
        <end position="337"/>
    </location>
</feature>
<comment type="caution">
    <text evidence="3">The sequence shown here is derived from an EMBL/GenBank/DDBJ whole genome shotgun (WGS) entry which is preliminary data.</text>
</comment>
<accession>A0AAV9W275</accession>
<keyword evidence="2" id="KW-0472">Membrane</keyword>
<feature type="transmembrane region" description="Helical" evidence="2">
    <location>
        <begin position="12"/>
        <end position="33"/>
    </location>
</feature>
<keyword evidence="4" id="KW-1185">Reference proteome</keyword>
<evidence type="ECO:0000313" key="4">
    <source>
        <dbReference type="Proteomes" id="UP001370758"/>
    </source>
</evidence>
<feature type="region of interest" description="Disordered" evidence="1">
    <location>
        <begin position="76"/>
        <end position="160"/>
    </location>
</feature>